<evidence type="ECO:0000256" key="2">
    <source>
        <dbReference type="ARBA" id="ARBA00022840"/>
    </source>
</evidence>
<dbReference type="InterPro" id="IPR016032">
    <property type="entry name" value="Sig_transdc_resp-reg_C-effctor"/>
</dbReference>
<comment type="caution">
    <text evidence="4">The sequence shown here is derived from an EMBL/GenBank/DDBJ whole genome shotgun (WGS) entry which is preliminary data.</text>
</comment>
<dbReference type="InterPro" id="IPR036388">
    <property type="entry name" value="WH-like_DNA-bd_sf"/>
</dbReference>
<organism evidence="4 5">
    <name type="scientific">Pseudonocardia xinjiangensis</name>
    <dbReference type="NCBI Taxonomy" id="75289"/>
    <lineage>
        <taxon>Bacteria</taxon>
        <taxon>Bacillati</taxon>
        <taxon>Actinomycetota</taxon>
        <taxon>Actinomycetes</taxon>
        <taxon>Pseudonocardiales</taxon>
        <taxon>Pseudonocardiaceae</taxon>
        <taxon>Pseudonocardia</taxon>
    </lineage>
</organism>
<protein>
    <submittedName>
        <fullName evidence="4">AAA family ATPase</fullName>
    </submittedName>
</protein>
<dbReference type="InterPro" id="IPR027417">
    <property type="entry name" value="P-loop_NTPase"/>
</dbReference>
<dbReference type="SUPFAM" id="SSF48452">
    <property type="entry name" value="TPR-like"/>
    <property type="match status" value="1"/>
</dbReference>
<keyword evidence="5" id="KW-1185">Reference proteome</keyword>
<dbReference type="RefSeq" id="WP_169396035.1">
    <property type="nucleotide sequence ID" value="NZ_BAAAJH010000013.1"/>
</dbReference>
<dbReference type="InterPro" id="IPR011990">
    <property type="entry name" value="TPR-like_helical_dom_sf"/>
</dbReference>
<keyword evidence="1" id="KW-0547">Nucleotide-binding</keyword>
<dbReference type="SUPFAM" id="SSF46894">
    <property type="entry name" value="C-terminal effector domain of the bipartite response regulators"/>
    <property type="match status" value="1"/>
</dbReference>
<dbReference type="PANTHER" id="PTHR16305">
    <property type="entry name" value="TESTICULAR SOLUBLE ADENYLYL CYCLASE"/>
    <property type="match status" value="1"/>
</dbReference>
<keyword evidence="2" id="KW-0067">ATP-binding</keyword>
<dbReference type="Gene3D" id="1.10.10.10">
    <property type="entry name" value="Winged helix-like DNA-binding domain superfamily/Winged helix DNA-binding domain"/>
    <property type="match status" value="1"/>
</dbReference>
<gene>
    <name evidence="4" type="ORF">HF577_12825</name>
</gene>
<dbReference type="SMART" id="SM00421">
    <property type="entry name" value="HTH_LUXR"/>
    <property type="match status" value="1"/>
</dbReference>
<sequence>MGTNHDEVPLRGRAAELGDVREGLDALRTGNGSVVIVRGAAGAGRSRLLAESRRMAREMGIRTVSGSADSHSRAVPLAPLMESLVTGPDPVMDGDELPTALYHGADHRFLLLQTIRKHLERVALQTPVLVTFDDLQWADPATLLALRCLPRRLAYRPVMWMFAVRDGAGTDALHTTLDRLAAAGADTIELQPLEQESVEAIAHDVLGDHVDESVLQLAGRAANRPLLLVELLRGVAEHAADDAPDGDAGSRAGQLPDRFRGLVARNLERLPDRVRRTVQIAAVLGPRCTVRQLEALLDEPASALLEPLRSAIKEDLIVSNDDHFTFRHELVREAIVANLPADLVRGLRRQVVDADLRAGRPLPEAATLLAAVALPGDSDAVSLLRQAAAMAAASDPAAAADLSVRALELTTSRAPEWAELVTETVQLLLCAGRPAQAAALAQQSLEVPLRPEAEARVRLGGALVGLQFAFVDAIRHCRIALDLPGVPLSLRADLLAVLSLATALDGDPEGASEIIGSAMTAAGLSENARAEALAVCVGSIVDLCRADWRTALAGADAAAELTRRVEVAQRLCEPEIWRAVALAAVGRLDEALAVAEQQQRQAGVGAGLALMRLWSATRSRLLLEAGRPAEAREAAEQALAMADELGHGDFTALTAVFTAGRVAVLTGDEAALATAGREAERMRASRSASVRSTGAWLGALVADAGGDPGRAITILTEGAARFHDAGPWSRSPLDLVDVPWFVRLALRAGHRDIAERAAAVVGRRAEADPDVPLFAAARAHARGLLLQDREELVRAAALFEAGQRPLARAAALEDAGTVTAGTDRAEAVGLLETAMRIADEAGAQRDAARIRSALRELGVYRRRSTRPGTGHGWQALTPSELEVVRLIAHGATNRAAAERLYVSPHTVSTHLKHAFTKLGVTSRLELARIALTRVESGATP</sequence>
<proteinExistence type="predicted"/>
<dbReference type="InterPro" id="IPR000792">
    <property type="entry name" value="Tscrpt_reg_LuxR_C"/>
</dbReference>
<dbReference type="PRINTS" id="PR00038">
    <property type="entry name" value="HTHLUXR"/>
</dbReference>
<dbReference type="SUPFAM" id="SSF52540">
    <property type="entry name" value="P-loop containing nucleoside triphosphate hydrolases"/>
    <property type="match status" value="1"/>
</dbReference>
<dbReference type="InterPro" id="IPR041664">
    <property type="entry name" value="AAA_16"/>
</dbReference>
<evidence type="ECO:0000313" key="4">
    <source>
        <dbReference type="EMBL" id="NMH77964.1"/>
    </source>
</evidence>
<dbReference type="Pfam" id="PF00196">
    <property type="entry name" value="GerE"/>
    <property type="match status" value="1"/>
</dbReference>
<dbReference type="Pfam" id="PF13191">
    <property type="entry name" value="AAA_16"/>
    <property type="match status" value="1"/>
</dbReference>
<dbReference type="PROSITE" id="PS50043">
    <property type="entry name" value="HTH_LUXR_2"/>
    <property type="match status" value="1"/>
</dbReference>
<reference evidence="4 5" key="1">
    <citation type="submission" date="2020-04" db="EMBL/GenBank/DDBJ databases">
        <authorList>
            <person name="Klaysubun C."/>
            <person name="Duangmal K."/>
            <person name="Lipun K."/>
        </authorList>
    </citation>
    <scope>NUCLEOTIDE SEQUENCE [LARGE SCALE GENOMIC DNA]</scope>
    <source>
        <strain evidence="4 5">JCM 11839</strain>
    </source>
</reference>
<dbReference type="EMBL" id="JAAXKY010000033">
    <property type="protein sequence ID" value="NMH77964.1"/>
    <property type="molecule type" value="Genomic_DNA"/>
</dbReference>
<evidence type="ECO:0000259" key="3">
    <source>
        <dbReference type="PROSITE" id="PS50043"/>
    </source>
</evidence>
<accession>A0ABX1RDK6</accession>
<evidence type="ECO:0000313" key="5">
    <source>
        <dbReference type="Proteomes" id="UP001296706"/>
    </source>
</evidence>
<dbReference type="Proteomes" id="UP001296706">
    <property type="component" value="Unassembled WGS sequence"/>
</dbReference>
<feature type="domain" description="HTH luxR-type" evidence="3">
    <location>
        <begin position="869"/>
        <end position="934"/>
    </location>
</feature>
<name>A0ABX1RDK6_9PSEU</name>
<dbReference type="CDD" id="cd06170">
    <property type="entry name" value="LuxR_C_like"/>
    <property type="match status" value="1"/>
</dbReference>
<dbReference type="PANTHER" id="PTHR16305:SF35">
    <property type="entry name" value="TRANSCRIPTIONAL ACTIVATOR DOMAIN"/>
    <property type="match status" value="1"/>
</dbReference>
<evidence type="ECO:0000256" key="1">
    <source>
        <dbReference type="ARBA" id="ARBA00022741"/>
    </source>
</evidence>